<dbReference type="Proteomes" id="UP000326396">
    <property type="component" value="Linkage Group LG9"/>
</dbReference>
<protein>
    <submittedName>
        <fullName evidence="1">Uncharacterized protein</fullName>
    </submittedName>
</protein>
<evidence type="ECO:0000313" key="2">
    <source>
        <dbReference type="Proteomes" id="UP000326396"/>
    </source>
</evidence>
<dbReference type="AlphaFoldDB" id="A0A5N6LP90"/>
<evidence type="ECO:0000313" key="1">
    <source>
        <dbReference type="EMBL" id="KAD2394052.1"/>
    </source>
</evidence>
<dbReference type="EMBL" id="SZYD01000019">
    <property type="protein sequence ID" value="KAD2394052.1"/>
    <property type="molecule type" value="Genomic_DNA"/>
</dbReference>
<comment type="caution">
    <text evidence="1">The sequence shown here is derived from an EMBL/GenBank/DDBJ whole genome shotgun (WGS) entry which is preliminary data.</text>
</comment>
<organism evidence="1 2">
    <name type="scientific">Mikania micrantha</name>
    <name type="common">bitter vine</name>
    <dbReference type="NCBI Taxonomy" id="192012"/>
    <lineage>
        <taxon>Eukaryota</taxon>
        <taxon>Viridiplantae</taxon>
        <taxon>Streptophyta</taxon>
        <taxon>Embryophyta</taxon>
        <taxon>Tracheophyta</taxon>
        <taxon>Spermatophyta</taxon>
        <taxon>Magnoliopsida</taxon>
        <taxon>eudicotyledons</taxon>
        <taxon>Gunneridae</taxon>
        <taxon>Pentapetalae</taxon>
        <taxon>asterids</taxon>
        <taxon>campanulids</taxon>
        <taxon>Asterales</taxon>
        <taxon>Asteraceae</taxon>
        <taxon>Asteroideae</taxon>
        <taxon>Heliantheae alliance</taxon>
        <taxon>Eupatorieae</taxon>
        <taxon>Mikania</taxon>
    </lineage>
</organism>
<gene>
    <name evidence="1" type="ORF">E3N88_41029</name>
</gene>
<keyword evidence="2" id="KW-1185">Reference proteome</keyword>
<sequence length="94" mass="10382">MVKLQLLQGLIRVQNTQKKILKAAGMRSIYRGLEIRVSRLKITSGVTPDVGAQLQALRAGQLEDWRLMMPRASPGLGALDRRSAHLVDCGISFI</sequence>
<accession>A0A5N6LP90</accession>
<name>A0A5N6LP90_9ASTR</name>
<reference evidence="1 2" key="1">
    <citation type="submission" date="2019-05" db="EMBL/GenBank/DDBJ databases">
        <title>Mikania micrantha, genome provides insights into the molecular mechanism of rapid growth.</title>
        <authorList>
            <person name="Liu B."/>
        </authorList>
    </citation>
    <scope>NUCLEOTIDE SEQUENCE [LARGE SCALE GENOMIC DNA]</scope>
    <source>
        <strain evidence="1">NLD-2019</strain>
        <tissue evidence="1">Leaf</tissue>
    </source>
</reference>
<proteinExistence type="predicted"/>